<sequence length="61" mass="6860">MVQNRAPARTDAARKRWVCFSNLEVIVALVLAWLVNMAMVIMASGSEHPEVAECRMIEEQS</sequence>
<dbReference type="EMBL" id="CADIKM010000095">
    <property type="protein sequence ID" value="CAB3807137.1"/>
    <property type="molecule type" value="Genomic_DNA"/>
</dbReference>
<evidence type="ECO:0000313" key="2">
    <source>
        <dbReference type="EMBL" id="CAB3807137.1"/>
    </source>
</evidence>
<reference evidence="2 3" key="1">
    <citation type="submission" date="2020-04" db="EMBL/GenBank/DDBJ databases">
        <authorList>
            <person name="De Canck E."/>
        </authorList>
    </citation>
    <scope>NUCLEOTIDE SEQUENCE [LARGE SCALE GENOMIC DNA]</scope>
    <source>
        <strain evidence="2 3">LMG 28138</strain>
    </source>
</reference>
<keyword evidence="1" id="KW-1133">Transmembrane helix</keyword>
<dbReference type="RefSeq" id="WP_246258080.1">
    <property type="nucleotide sequence ID" value="NZ_CADIKM010000095.1"/>
</dbReference>
<proteinExistence type="predicted"/>
<evidence type="ECO:0000256" key="1">
    <source>
        <dbReference type="SAM" id="Phobius"/>
    </source>
</evidence>
<dbReference type="Proteomes" id="UP000494115">
    <property type="component" value="Unassembled WGS sequence"/>
</dbReference>
<feature type="transmembrane region" description="Helical" evidence="1">
    <location>
        <begin position="21"/>
        <end position="43"/>
    </location>
</feature>
<organism evidence="2 3">
    <name type="scientific">Pararobbsia alpina</name>
    <dbReference type="NCBI Taxonomy" id="621374"/>
    <lineage>
        <taxon>Bacteria</taxon>
        <taxon>Pseudomonadati</taxon>
        <taxon>Pseudomonadota</taxon>
        <taxon>Betaproteobacteria</taxon>
        <taxon>Burkholderiales</taxon>
        <taxon>Burkholderiaceae</taxon>
        <taxon>Pararobbsia</taxon>
    </lineage>
</organism>
<keyword evidence="1" id="KW-0812">Transmembrane</keyword>
<protein>
    <submittedName>
        <fullName evidence="2">Uncharacterized protein</fullName>
    </submittedName>
</protein>
<dbReference type="AlphaFoldDB" id="A0A6S7BNJ4"/>
<evidence type="ECO:0000313" key="3">
    <source>
        <dbReference type="Proteomes" id="UP000494115"/>
    </source>
</evidence>
<name>A0A6S7BNJ4_9BURK</name>
<keyword evidence="1" id="KW-0472">Membrane</keyword>
<gene>
    <name evidence="2" type="ORF">LMG28138_05887</name>
</gene>
<keyword evidence="3" id="KW-1185">Reference proteome</keyword>
<accession>A0A6S7BNJ4</accession>